<dbReference type="SUPFAM" id="SSF53335">
    <property type="entry name" value="S-adenosyl-L-methionine-dependent methyltransferases"/>
    <property type="match status" value="1"/>
</dbReference>
<keyword evidence="5" id="KW-0808">Transferase</keyword>
<dbReference type="InterPro" id="IPR029063">
    <property type="entry name" value="SAM-dependent_MTases_sf"/>
</dbReference>
<dbReference type="Proteomes" id="UP001497522">
    <property type="component" value="Chromosome 7"/>
</dbReference>
<dbReference type="Gene3D" id="3.10.50.40">
    <property type="match status" value="1"/>
</dbReference>
<evidence type="ECO:0000256" key="3">
    <source>
        <dbReference type="ARBA" id="ARBA00021330"/>
    </source>
</evidence>
<reference evidence="16" key="1">
    <citation type="submission" date="2024-03" db="EMBL/GenBank/DDBJ databases">
        <authorList>
            <consortium name="ELIXIR-Norway"/>
            <consortium name="Elixir Norway"/>
        </authorList>
    </citation>
    <scope>NUCLEOTIDE SEQUENCE</scope>
</reference>
<dbReference type="InterPro" id="IPR026610">
    <property type="entry name" value="Hen1"/>
</dbReference>
<dbReference type="Pfam" id="PF18441">
    <property type="entry name" value="Hen1_Lam_C"/>
    <property type="match status" value="1"/>
</dbReference>
<dbReference type="Pfam" id="PF13489">
    <property type="entry name" value="Methyltransf_23"/>
    <property type="match status" value="1"/>
</dbReference>
<keyword evidence="4" id="KW-0489">Methyltransferase</keyword>
<evidence type="ECO:0000313" key="16">
    <source>
        <dbReference type="EMBL" id="CAK9880338.1"/>
    </source>
</evidence>
<evidence type="ECO:0000256" key="14">
    <source>
        <dbReference type="SAM" id="MobiDB-lite"/>
    </source>
</evidence>
<keyword evidence="10" id="KW-0943">RNA-mediated gene silencing</keyword>
<evidence type="ECO:0000256" key="1">
    <source>
        <dbReference type="ARBA" id="ARBA00001946"/>
    </source>
</evidence>
<keyword evidence="9 13" id="KW-0694">RNA-binding</keyword>
<comment type="cofactor">
    <cofactor evidence="1">
        <name>Mg(2+)</name>
        <dbReference type="ChEBI" id="CHEBI:18420"/>
    </cofactor>
</comment>
<evidence type="ECO:0000256" key="6">
    <source>
        <dbReference type="ARBA" id="ARBA00022691"/>
    </source>
</evidence>
<proteinExistence type="inferred from homology"/>
<dbReference type="InterPro" id="IPR046357">
    <property type="entry name" value="PPIase_dom_sf"/>
</dbReference>
<organism evidence="16 17">
    <name type="scientific">Sphagnum jensenii</name>
    <dbReference type="NCBI Taxonomy" id="128206"/>
    <lineage>
        <taxon>Eukaryota</taxon>
        <taxon>Viridiplantae</taxon>
        <taxon>Streptophyta</taxon>
        <taxon>Embryophyta</taxon>
        <taxon>Bryophyta</taxon>
        <taxon>Sphagnophytina</taxon>
        <taxon>Sphagnopsida</taxon>
        <taxon>Sphagnales</taxon>
        <taxon>Sphagnaceae</taxon>
        <taxon>Sphagnum</taxon>
    </lineage>
</organism>
<evidence type="ECO:0000313" key="17">
    <source>
        <dbReference type="Proteomes" id="UP001497522"/>
    </source>
</evidence>
<sequence>MFACTLRLPDGTSVESGRFRRKREAEQDAALRGLHKLGTAYEPGPRVFTKQQKYEELLKKISSAFTDQMVLSYMPLVEHFRAAVRQKGPKYGQIPATVLTVLDTKIRSLCKSIDCAADKDLHYATSMVCKAAAACPLLCVSDDGLWIGRTTPFSDELVAQLVLGKESLDLDNNVQGRLDTFNLAGLNGDLTNSEHFLQMENFPPRTTTLYQIETVHIPACMEKDVVSILLDVAGDDYYQEVLAHELGVPDAGHILPSRSSTPVSSLLLFLKSITIGWSFQDATMEALRHPEAHLDVKNERASFLMGYSVYGDAILANVGSTWHSKGKCVYGDVTLNNYHRMMLGRTPGGAYKLSRQAVAVVDLPSTYSCRLQWRGTNPRALLVKFCQQHWLPRPQFACSFPPPKWLSRSALNSADHGRSNAVIESATLQEDNSIDYADEDSESDSKALQASQPQGNVQGPFQYTVMLQWCEGDKEAPGDKIEFMSEGFFRTRYDAIQSAALKALHHYNTLYKSGQHLATTVHVANHDQSHFSELSSSTAGGKCKCNKEEMAGEDAGLFNASADFFTANVTQQTGPASEKRELFHVIAEQDTVGEKPPCRSMVTVSYQVTAVADVATPFAYTNTELEKTNLENIVLEVQHEFEFELGAGAVIAPFEECVSHAHVGQTLCFRVPALQPVGLLLASNENFKYPTHNDKFVLEYIVKLIKFVQAFEERMQASQFRPCLSKQRIEYARLVVDAIDAKSLVDLGCGSGALLNSLLEEPNSLQQIVGVDLSRKHLIRAAKMLHCTLTTQKPGHSCPWAALQRLSLYEGSVTDMDPRLHAPDVATCIEVVEHLDPEGVEKLAESVLGCLMPRIWMIMTPNIEYNPILNGLQWDPATSSLLLKGASSSGASEGQVAPQQHKENAANLHKVPPDPSKFRNRDHKFEWTRAEFRHWASQIAARFDYQVRFGGVGGGDGGNEAGVNDDNTDHGPGFATQIAIFAHKAVLFPILTKEGELPALLACNLSAVTPEFSLPIEEVCTPSSKGNHLNYEAGSVVVADQFPYKEIWRWIPPPPPPPHPSETTVFCSKLENLKIHQADKENYTHLS</sequence>
<evidence type="ECO:0000256" key="12">
    <source>
        <dbReference type="ARBA" id="ARBA00048418"/>
    </source>
</evidence>
<evidence type="ECO:0000256" key="5">
    <source>
        <dbReference type="ARBA" id="ARBA00022679"/>
    </source>
</evidence>
<dbReference type="EMBL" id="OZ023708">
    <property type="protein sequence ID" value="CAK9880338.1"/>
    <property type="molecule type" value="Genomic_DNA"/>
</dbReference>
<evidence type="ECO:0000256" key="13">
    <source>
        <dbReference type="PROSITE-ProRule" id="PRU00266"/>
    </source>
</evidence>
<dbReference type="Pfam" id="PF17842">
    <property type="entry name" value="dsRBD2"/>
    <property type="match status" value="1"/>
</dbReference>
<gene>
    <name evidence="16" type="ORF">CSSPJE1EN2_LOCUS21786</name>
</gene>
<comment type="similarity">
    <text evidence="2">Belongs to the methyltransferase superfamily. HEN1 family.</text>
</comment>
<dbReference type="InterPro" id="IPR014720">
    <property type="entry name" value="dsRBD_dom"/>
</dbReference>
<comment type="catalytic activity">
    <reaction evidence="12">
        <text>small RNA 3'-end nucleotide + S-adenosyl-L-methionine = small RNA 3'-end 2'-O-methylnucleotide + S-adenosyl-L-homocysteine + H(+)</text>
        <dbReference type="Rhea" id="RHEA:37887"/>
        <dbReference type="Rhea" id="RHEA-COMP:10415"/>
        <dbReference type="Rhea" id="RHEA-COMP:10416"/>
        <dbReference type="ChEBI" id="CHEBI:15378"/>
        <dbReference type="ChEBI" id="CHEBI:57856"/>
        <dbReference type="ChEBI" id="CHEBI:59789"/>
        <dbReference type="ChEBI" id="CHEBI:74896"/>
        <dbReference type="ChEBI" id="CHEBI:74898"/>
        <dbReference type="EC" id="2.1.1.386"/>
    </reaction>
</comment>
<dbReference type="EC" id="2.1.1.386" evidence="11"/>
<dbReference type="Pfam" id="PF21224">
    <property type="entry name" value="Hen1_LCD"/>
    <property type="match status" value="1"/>
</dbReference>
<evidence type="ECO:0000256" key="11">
    <source>
        <dbReference type="ARBA" id="ARBA00035025"/>
    </source>
</evidence>
<dbReference type="InterPro" id="IPR040813">
    <property type="entry name" value="Hen1_Lam_C"/>
</dbReference>
<keyword evidence="7" id="KW-0479">Metal-binding</keyword>
<dbReference type="PANTHER" id="PTHR21404">
    <property type="entry name" value="HEN1"/>
    <property type="match status" value="1"/>
</dbReference>
<keyword evidence="17" id="KW-1185">Reference proteome</keyword>
<evidence type="ECO:0000256" key="8">
    <source>
        <dbReference type="ARBA" id="ARBA00022842"/>
    </source>
</evidence>
<evidence type="ECO:0000256" key="2">
    <source>
        <dbReference type="ARBA" id="ARBA00009026"/>
    </source>
</evidence>
<dbReference type="InterPro" id="IPR040870">
    <property type="entry name" value="HEN1_dsRBD2"/>
</dbReference>
<dbReference type="Gene3D" id="3.40.50.150">
    <property type="entry name" value="Vaccinia Virus protein VP39"/>
    <property type="match status" value="1"/>
</dbReference>
<evidence type="ECO:0000259" key="15">
    <source>
        <dbReference type="PROSITE" id="PS50137"/>
    </source>
</evidence>
<dbReference type="PANTHER" id="PTHR21404:SF3">
    <property type="entry name" value="SMALL RNA 2'-O-METHYLTRANSFERASE"/>
    <property type="match status" value="1"/>
</dbReference>
<evidence type="ECO:0000256" key="7">
    <source>
        <dbReference type="ARBA" id="ARBA00022723"/>
    </source>
</evidence>
<evidence type="ECO:0000256" key="9">
    <source>
        <dbReference type="ARBA" id="ARBA00022884"/>
    </source>
</evidence>
<protein>
    <recommendedName>
        <fullName evidence="3">Small RNA 2'-O-methyltransferase</fullName>
        <ecNumber evidence="11">2.1.1.386</ecNumber>
    </recommendedName>
</protein>
<keyword evidence="8" id="KW-0460">Magnesium</keyword>
<accession>A0ABP1BVC0</accession>
<keyword evidence="6" id="KW-0949">S-adenosyl-L-methionine</keyword>
<evidence type="ECO:0000256" key="10">
    <source>
        <dbReference type="ARBA" id="ARBA00023158"/>
    </source>
</evidence>
<name>A0ABP1BVC0_9BRYO</name>
<feature type="domain" description="DRBM" evidence="15">
    <location>
        <begin position="1"/>
        <end position="39"/>
    </location>
</feature>
<feature type="region of interest" description="Disordered" evidence="14">
    <location>
        <begin position="888"/>
        <end position="920"/>
    </location>
</feature>
<dbReference type="PROSITE" id="PS50137">
    <property type="entry name" value="DS_RBD"/>
    <property type="match status" value="1"/>
</dbReference>
<evidence type="ECO:0000256" key="4">
    <source>
        <dbReference type="ARBA" id="ARBA00022603"/>
    </source>
</evidence>